<organism evidence="1">
    <name type="scientific">marine sediment metagenome</name>
    <dbReference type="NCBI Taxonomy" id="412755"/>
    <lineage>
        <taxon>unclassified sequences</taxon>
        <taxon>metagenomes</taxon>
        <taxon>ecological metagenomes</taxon>
    </lineage>
</organism>
<protein>
    <submittedName>
        <fullName evidence="1">Uncharacterized protein</fullName>
    </submittedName>
</protein>
<accession>X1BH42</accession>
<comment type="caution">
    <text evidence="1">The sequence shown here is derived from an EMBL/GenBank/DDBJ whole genome shotgun (WGS) entry which is preliminary data.</text>
</comment>
<dbReference type="AlphaFoldDB" id="X1BH42"/>
<reference evidence="1" key="1">
    <citation type="journal article" date="2014" name="Front. Microbiol.">
        <title>High frequency of phylogenetically diverse reductive dehalogenase-homologous genes in deep subseafloor sedimentary metagenomes.</title>
        <authorList>
            <person name="Kawai M."/>
            <person name="Futagami T."/>
            <person name="Toyoda A."/>
            <person name="Takaki Y."/>
            <person name="Nishi S."/>
            <person name="Hori S."/>
            <person name="Arai W."/>
            <person name="Tsubouchi T."/>
            <person name="Morono Y."/>
            <person name="Uchiyama I."/>
            <person name="Ito T."/>
            <person name="Fujiyama A."/>
            <person name="Inagaki F."/>
            <person name="Takami H."/>
        </authorList>
    </citation>
    <scope>NUCLEOTIDE SEQUENCE</scope>
    <source>
        <strain evidence="1">Expedition CK06-06</strain>
    </source>
</reference>
<proteinExistence type="predicted"/>
<dbReference type="EMBL" id="BART01015358">
    <property type="protein sequence ID" value="GAG83438.1"/>
    <property type="molecule type" value="Genomic_DNA"/>
</dbReference>
<evidence type="ECO:0000313" key="1">
    <source>
        <dbReference type="EMBL" id="GAG83438.1"/>
    </source>
</evidence>
<name>X1BH42_9ZZZZ</name>
<sequence>MKILGLLLLVGIGFLAWKVIRARAEFPPYDILIEEDEQVMMEDDWDGMG</sequence>
<gene>
    <name evidence="1" type="ORF">S01H4_29846</name>
</gene>